<organism evidence="2 3">
    <name type="scientific">Symbiodinium natans</name>
    <dbReference type="NCBI Taxonomy" id="878477"/>
    <lineage>
        <taxon>Eukaryota</taxon>
        <taxon>Sar</taxon>
        <taxon>Alveolata</taxon>
        <taxon>Dinophyceae</taxon>
        <taxon>Suessiales</taxon>
        <taxon>Symbiodiniaceae</taxon>
        <taxon>Symbiodinium</taxon>
    </lineage>
</organism>
<reference evidence="2" key="1">
    <citation type="submission" date="2021-02" db="EMBL/GenBank/DDBJ databases">
        <authorList>
            <person name="Dougan E. K."/>
            <person name="Rhodes N."/>
            <person name="Thang M."/>
            <person name="Chan C."/>
        </authorList>
    </citation>
    <scope>NUCLEOTIDE SEQUENCE</scope>
</reference>
<accession>A0A812UM14</accession>
<protein>
    <submittedName>
        <fullName evidence="2">Uncharacterized protein</fullName>
    </submittedName>
</protein>
<evidence type="ECO:0000256" key="1">
    <source>
        <dbReference type="SAM" id="MobiDB-lite"/>
    </source>
</evidence>
<evidence type="ECO:0000313" key="2">
    <source>
        <dbReference type="EMBL" id="CAE7570260.1"/>
    </source>
</evidence>
<feature type="region of interest" description="Disordered" evidence="1">
    <location>
        <begin position="309"/>
        <end position="352"/>
    </location>
</feature>
<dbReference type="Proteomes" id="UP000604046">
    <property type="component" value="Unassembled WGS sequence"/>
</dbReference>
<feature type="region of interest" description="Disordered" evidence="1">
    <location>
        <begin position="383"/>
        <end position="439"/>
    </location>
</feature>
<evidence type="ECO:0000313" key="3">
    <source>
        <dbReference type="Proteomes" id="UP000604046"/>
    </source>
</evidence>
<gene>
    <name evidence="2" type="ORF">SNAT2548_LOCUS32448</name>
</gene>
<dbReference type="OrthoDB" id="447905at2759"/>
<keyword evidence="3" id="KW-1185">Reference proteome</keyword>
<feature type="compositionally biased region" description="Low complexity" evidence="1">
    <location>
        <begin position="339"/>
        <end position="352"/>
    </location>
</feature>
<proteinExistence type="predicted"/>
<comment type="caution">
    <text evidence="2">The sequence shown here is derived from an EMBL/GenBank/DDBJ whole genome shotgun (WGS) entry which is preliminary data.</text>
</comment>
<dbReference type="EMBL" id="CAJNDS010002712">
    <property type="protein sequence ID" value="CAE7570260.1"/>
    <property type="molecule type" value="Genomic_DNA"/>
</dbReference>
<name>A0A812UM14_9DINO</name>
<sequence>MRRSRVSHAPRKDSPWDALQQSEALFGEAGSTFRLEEAGRLLTKDALDMLTSWFRPAQEGLDSASSETSDGVDDALAALLKDEVPYVVEFLSDKQFPGPVCRAFWQSELYLRDFQQVAGQAPLEEFTQSAKHATGAVEDMLQDGSDMPQALDRLVTRQQFAAAVRFGYFLRRAKQRLRLESIMTGPVGTLEVYLAEMTAQQQVELVRAASREASSAIDVRATALFGKASELLRGVASGDILPLQLSPEGRARLAVEAVAFGAALFDAEEAAAQHYTLTYSEFGSRSPQLLPQWKRLTSKAAISLMDLASDSDHREQQTSDNIAAVDTPGRPNESMAENATTTTSTSTATSTASTTTHAAYTSTQSQTSSATSVSATSTLSTSTSTTWQATSATNTTTTSSHTATSASSTSTFSTSPTMDRNTTATYTTNTSTSSTTTSTATLSTLSTTTTTTTVHIVTLTGVILTKVSSPSRFLSDAQVPPALARAMATLIQVPADSTHVELQIVDARQIQADSAAVEVTCATTLQGPNATERAETAKQLLIRATPSEIAELMSSEVNGLQVLQYVLEVLEVAPPAISGPAVQVPDQSGSGGAGVVFDPQDLDGGMAVSPNWPCALLLAAVAVL</sequence>
<dbReference type="AlphaFoldDB" id="A0A812UM14"/>